<sequence length="217" mass="24204">MTNFTEKTIPIPTLERLSALYGMLEKAEKEGAVFISSRTLGENLGHSPDIIRKDLSLVLRHKNNIEDKISSGNRGYNIKQLKTLLIEVLNIKNQHRTCIVGLGSLGSAILKYSEITVPEYRIVAGFDSNINKLELIQTETELFPSYMITEKISQLHIEIAILAVPPRAVEDSVYRLKKGGIKGIINFTPVTLAEDAIGIPVRNVSLRNEIRILSARL</sequence>
<evidence type="ECO:0000256" key="3">
    <source>
        <dbReference type="ARBA" id="ARBA00023015"/>
    </source>
</evidence>
<comment type="subcellular location">
    <subcellularLocation>
        <location evidence="6">Cytoplasm</location>
    </subcellularLocation>
</comment>
<dbReference type="EMBL" id="JBCHKQ010000001">
    <property type="protein sequence ID" value="MEM5947082.1"/>
    <property type="molecule type" value="Genomic_DNA"/>
</dbReference>
<dbReference type="PANTHER" id="PTHR35786:SF1">
    <property type="entry name" value="REDOX-SENSING TRANSCRIPTIONAL REPRESSOR REX 1"/>
    <property type="match status" value="1"/>
</dbReference>
<accession>A0ABU9U8T8</accession>
<organism evidence="8 9">
    <name type="scientific">Rarispira pelagica</name>
    <dbReference type="NCBI Taxonomy" id="3141764"/>
    <lineage>
        <taxon>Bacteria</taxon>
        <taxon>Pseudomonadati</taxon>
        <taxon>Spirochaetota</taxon>
        <taxon>Spirochaetia</taxon>
        <taxon>Winmispirales</taxon>
        <taxon>Winmispiraceae</taxon>
        <taxon>Rarispira</taxon>
    </lineage>
</organism>
<feature type="binding site" evidence="6">
    <location>
        <begin position="101"/>
        <end position="106"/>
    </location>
    <ligand>
        <name>NAD(+)</name>
        <dbReference type="ChEBI" id="CHEBI:57540"/>
    </ligand>
</feature>
<evidence type="ECO:0000313" key="9">
    <source>
        <dbReference type="Proteomes" id="UP001466331"/>
    </source>
</evidence>
<evidence type="ECO:0000313" key="8">
    <source>
        <dbReference type="EMBL" id="MEM5947082.1"/>
    </source>
</evidence>
<keyword evidence="1 6" id="KW-0963">Cytoplasm</keyword>
<feature type="DNA-binding region" description="H-T-H motif" evidence="6">
    <location>
        <begin position="19"/>
        <end position="58"/>
    </location>
</feature>
<evidence type="ECO:0000259" key="7">
    <source>
        <dbReference type="SMART" id="SM00881"/>
    </source>
</evidence>
<keyword evidence="5 6" id="KW-0804">Transcription</keyword>
<keyword evidence="3 6" id="KW-0805">Transcription regulation</keyword>
<dbReference type="InterPro" id="IPR036291">
    <property type="entry name" value="NAD(P)-bd_dom_sf"/>
</dbReference>
<dbReference type="SUPFAM" id="SSF51735">
    <property type="entry name" value="NAD(P)-binding Rossmann-fold domains"/>
    <property type="match status" value="1"/>
</dbReference>
<comment type="function">
    <text evidence="6">Modulates transcription in response to changes in cellular NADH/NAD(+) redox state.</text>
</comment>
<comment type="caution">
    <text evidence="8">The sequence shown here is derived from an EMBL/GenBank/DDBJ whole genome shotgun (WGS) entry which is preliminary data.</text>
</comment>
<name>A0ABU9U8T8_9SPIR</name>
<feature type="domain" description="CoA-binding" evidence="7">
    <location>
        <begin position="91"/>
        <end position="191"/>
    </location>
</feature>
<comment type="similarity">
    <text evidence="6">Belongs to the transcriptional regulatory Rex family.</text>
</comment>
<protein>
    <recommendedName>
        <fullName evidence="6">Redox-sensing transcriptional repressor Rex</fullName>
    </recommendedName>
</protein>
<reference evidence="8 9" key="1">
    <citation type="submission" date="2024-03" db="EMBL/GenBank/DDBJ databases">
        <title>Ignisphaera cupida sp. nov., a hyperthermophilic hydrolytic archaeon from a hot spring of Kamchatka, and proposal of Ignisphaeraceae fam. nov.</title>
        <authorList>
            <person name="Podosokorskaya O.A."/>
            <person name="Elcheninov A.G."/>
            <person name="Maltseva A.I."/>
            <person name="Zayulina K.S."/>
            <person name="Novikov A."/>
            <person name="Merkel A.Y."/>
        </authorList>
    </citation>
    <scope>NUCLEOTIDE SEQUENCE [LARGE SCALE GENOMIC DNA]</scope>
    <source>
        <strain evidence="8 9">38H-sp</strain>
    </source>
</reference>
<dbReference type="InterPro" id="IPR009718">
    <property type="entry name" value="Rex_DNA-bd_C_dom"/>
</dbReference>
<evidence type="ECO:0000256" key="6">
    <source>
        <dbReference type="HAMAP-Rule" id="MF_01131"/>
    </source>
</evidence>
<dbReference type="Gene3D" id="1.10.10.10">
    <property type="entry name" value="Winged helix-like DNA-binding domain superfamily/Winged helix DNA-binding domain"/>
    <property type="match status" value="1"/>
</dbReference>
<dbReference type="Pfam" id="PF02629">
    <property type="entry name" value="CoA_binding"/>
    <property type="match status" value="1"/>
</dbReference>
<evidence type="ECO:0000256" key="1">
    <source>
        <dbReference type="ARBA" id="ARBA00022490"/>
    </source>
</evidence>
<gene>
    <name evidence="6" type="primary">rex</name>
    <name evidence="8" type="ORF">WKV44_00835</name>
</gene>
<dbReference type="InterPro" id="IPR036388">
    <property type="entry name" value="WH-like_DNA-bd_sf"/>
</dbReference>
<dbReference type="SUPFAM" id="SSF46785">
    <property type="entry name" value="Winged helix' DNA-binding domain"/>
    <property type="match status" value="1"/>
</dbReference>
<dbReference type="PANTHER" id="PTHR35786">
    <property type="entry name" value="REDOX-SENSING TRANSCRIPTIONAL REPRESSOR REX"/>
    <property type="match status" value="1"/>
</dbReference>
<dbReference type="Proteomes" id="UP001466331">
    <property type="component" value="Unassembled WGS sequence"/>
</dbReference>
<evidence type="ECO:0000256" key="2">
    <source>
        <dbReference type="ARBA" id="ARBA00022491"/>
    </source>
</evidence>
<keyword evidence="6" id="KW-0520">NAD</keyword>
<keyword evidence="2 6" id="KW-0678">Repressor</keyword>
<keyword evidence="9" id="KW-1185">Reference proteome</keyword>
<dbReference type="HAMAP" id="MF_01131">
    <property type="entry name" value="Rex"/>
    <property type="match status" value="1"/>
</dbReference>
<dbReference type="Gene3D" id="3.40.50.720">
    <property type="entry name" value="NAD(P)-binding Rossmann-like Domain"/>
    <property type="match status" value="1"/>
</dbReference>
<keyword evidence="4 6" id="KW-0238">DNA-binding</keyword>
<evidence type="ECO:0000256" key="5">
    <source>
        <dbReference type="ARBA" id="ARBA00023163"/>
    </source>
</evidence>
<dbReference type="InterPro" id="IPR036390">
    <property type="entry name" value="WH_DNA-bd_sf"/>
</dbReference>
<dbReference type="SMART" id="SM00881">
    <property type="entry name" value="CoA_binding"/>
    <property type="match status" value="1"/>
</dbReference>
<evidence type="ECO:0000256" key="4">
    <source>
        <dbReference type="ARBA" id="ARBA00023125"/>
    </source>
</evidence>
<dbReference type="NCBIfam" id="NF003995">
    <property type="entry name" value="PRK05472.2-4"/>
    <property type="match status" value="1"/>
</dbReference>
<dbReference type="RefSeq" id="WP_420068535.1">
    <property type="nucleotide sequence ID" value="NZ_JBCHKQ010000001.1"/>
</dbReference>
<dbReference type="Pfam" id="PF06971">
    <property type="entry name" value="Put_DNA-bind_N"/>
    <property type="match status" value="1"/>
</dbReference>
<dbReference type="InterPro" id="IPR003781">
    <property type="entry name" value="CoA-bd"/>
</dbReference>
<dbReference type="InterPro" id="IPR022876">
    <property type="entry name" value="Tscrpt_rep_Rex"/>
</dbReference>
<proteinExistence type="inferred from homology"/>
<comment type="subunit">
    <text evidence="6">Homodimer.</text>
</comment>